<dbReference type="PANTHER" id="PTHR36966:SF1">
    <property type="entry name" value="REP-ASSOCIATED TYROSINE TRANSPOSASE"/>
    <property type="match status" value="1"/>
</dbReference>
<dbReference type="SUPFAM" id="SSF143422">
    <property type="entry name" value="Transposase IS200-like"/>
    <property type="match status" value="1"/>
</dbReference>
<dbReference type="EMBL" id="CCXZ01000101">
    <property type="protein sequence ID" value="CEG15370.1"/>
    <property type="molecule type" value="Genomic_DNA"/>
</dbReference>
<dbReference type="GO" id="GO:0006313">
    <property type="term" value="P:DNA transposition"/>
    <property type="evidence" value="ECO:0007669"/>
    <property type="project" value="InterPro"/>
</dbReference>
<dbReference type="InterPro" id="IPR036515">
    <property type="entry name" value="Transposase_17_sf"/>
</dbReference>
<sequence length="163" mass="18292">MVQGHQHRGMANIDSPGHRALRRGRRSSPNSVYLLTTTTWQRRAVFADFLLAATACRAFTAATPCDARLLAWVLMPDHAHWLLQLGSVTSLADAVSRMKACAARSVNDQRQHQAPVWSRSYHDHALRKDDDLHAAARYLIANPLRAGLVTHIGDYAFWDAIWL</sequence>
<dbReference type="Gene3D" id="3.30.70.1290">
    <property type="entry name" value="Transposase IS200-like"/>
    <property type="match status" value="1"/>
</dbReference>
<evidence type="ECO:0000313" key="3">
    <source>
        <dbReference type="EMBL" id="CEG15370.1"/>
    </source>
</evidence>
<dbReference type="PANTHER" id="PTHR36966">
    <property type="entry name" value="REP-ASSOCIATED TYROSINE TRANSPOSASE"/>
    <property type="match status" value="1"/>
</dbReference>
<evidence type="ECO:0000256" key="1">
    <source>
        <dbReference type="SAM" id="MobiDB-lite"/>
    </source>
</evidence>
<gene>
    <name evidence="3" type="ORF">XAC3562_190058</name>
</gene>
<dbReference type="NCBIfam" id="NF047646">
    <property type="entry name" value="REP_Tyr_transpos"/>
    <property type="match status" value="1"/>
</dbReference>
<reference evidence="3 4" key="1">
    <citation type="submission" date="2014-09" db="EMBL/GenBank/DDBJ databases">
        <authorList>
            <person name="Regsiter A."/>
        </authorList>
    </citation>
    <scope>NUCLEOTIDE SEQUENCE [LARGE SCALE GENOMIC DNA]</scope>
</reference>
<evidence type="ECO:0000259" key="2">
    <source>
        <dbReference type="SMART" id="SM01321"/>
    </source>
</evidence>
<dbReference type="GO" id="GO:0043565">
    <property type="term" value="F:sequence-specific DNA binding"/>
    <property type="evidence" value="ECO:0007669"/>
    <property type="project" value="TreeGrafter"/>
</dbReference>
<feature type="region of interest" description="Disordered" evidence="1">
    <location>
        <begin position="1"/>
        <end position="25"/>
    </location>
</feature>
<dbReference type="GO" id="GO:0004803">
    <property type="term" value="F:transposase activity"/>
    <property type="evidence" value="ECO:0007669"/>
    <property type="project" value="InterPro"/>
</dbReference>
<protein>
    <recommendedName>
        <fullName evidence="2">Transposase IS200-like domain-containing protein</fullName>
    </recommendedName>
</protein>
<organism evidence="3 4">
    <name type="scientific">Xanthomonas citri pv. citri</name>
    <dbReference type="NCBI Taxonomy" id="611301"/>
    <lineage>
        <taxon>Bacteria</taxon>
        <taxon>Pseudomonadati</taxon>
        <taxon>Pseudomonadota</taxon>
        <taxon>Gammaproteobacteria</taxon>
        <taxon>Lysobacterales</taxon>
        <taxon>Lysobacteraceae</taxon>
        <taxon>Xanthomonas</taxon>
    </lineage>
</organism>
<feature type="domain" description="Transposase IS200-like" evidence="2">
    <location>
        <begin position="28"/>
        <end position="142"/>
    </location>
</feature>
<dbReference type="InterPro" id="IPR002686">
    <property type="entry name" value="Transposase_17"/>
</dbReference>
<dbReference type="Pfam" id="PF01797">
    <property type="entry name" value="Y1_Tnp"/>
    <property type="match status" value="1"/>
</dbReference>
<comment type="caution">
    <text evidence="3">The sequence shown here is derived from an EMBL/GenBank/DDBJ whole genome shotgun (WGS) entry which is preliminary data.</text>
</comment>
<dbReference type="Proteomes" id="UP000052230">
    <property type="component" value="Unassembled WGS sequence"/>
</dbReference>
<keyword evidence="4" id="KW-1185">Reference proteome</keyword>
<evidence type="ECO:0000313" key="4">
    <source>
        <dbReference type="Proteomes" id="UP000052230"/>
    </source>
</evidence>
<proteinExistence type="predicted"/>
<name>A0A0U5FAG7_XANCI</name>
<accession>A0A0U5FAG7</accession>
<dbReference type="InterPro" id="IPR052715">
    <property type="entry name" value="RAYT_transposase"/>
</dbReference>
<dbReference type="AlphaFoldDB" id="A0A0U5FAG7"/>
<dbReference type="SMART" id="SM01321">
    <property type="entry name" value="Y1_Tnp"/>
    <property type="match status" value="1"/>
</dbReference>